<accession>A0A241PY59</accession>
<feature type="domain" description="Type II secretion system protein GspF" evidence="9">
    <location>
        <begin position="33"/>
        <end position="148"/>
    </location>
</feature>
<keyword evidence="10" id="KW-0614">Plasmid</keyword>
<dbReference type="Pfam" id="PF00482">
    <property type="entry name" value="T2SSF"/>
    <property type="match status" value="2"/>
</dbReference>
<dbReference type="GO" id="GO:0015628">
    <property type="term" value="P:protein secretion by the type II secretion system"/>
    <property type="evidence" value="ECO:0007669"/>
    <property type="project" value="TreeGrafter"/>
</dbReference>
<keyword evidence="5 8" id="KW-0812">Transmembrane</keyword>
<feature type="transmembrane region" description="Helical" evidence="8">
    <location>
        <begin position="328"/>
        <end position="347"/>
    </location>
</feature>
<proteinExistence type="inferred from homology"/>
<dbReference type="Gene3D" id="1.20.81.30">
    <property type="entry name" value="Type II secretion system (T2SS), domain F"/>
    <property type="match status" value="2"/>
</dbReference>
<protein>
    <submittedName>
        <fullName evidence="10">Type II secretion system protein F</fullName>
    </submittedName>
</protein>
<keyword evidence="3" id="KW-1003">Cell membrane</keyword>
<evidence type="ECO:0000313" key="11">
    <source>
        <dbReference type="Proteomes" id="UP000197157"/>
    </source>
</evidence>
<comment type="subcellular location">
    <subcellularLocation>
        <location evidence="1">Cell inner membrane</location>
        <topology evidence="1">Multi-pass membrane protein</topology>
    </subcellularLocation>
</comment>
<evidence type="ECO:0000256" key="3">
    <source>
        <dbReference type="ARBA" id="ARBA00022475"/>
    </source>
</evidence>
<dbReference type="InterPro" id="IPR042094">
    <property type="entry name" value="T2SS_GspF_sf"/>
</dbReference>
<dbReference type="AlphaFoldDB" id="A0A241PY59"/>
<reference evidence="10 11" key="1">
    <citation type="submission" date="2017-06" db="EMBL/GenBank/DDBJ databases">
        <title>Salmonella reference genomes for public health.</title>
        <authorList>
            <person name="Robertson J."/>
            <person name="Yoshida C."/>
            <person name="Gurnik S."/>
            <person name="Nash J."/>
        </authorList>
    </citation>
    <scope>NUCLEOTIDE SEQUENCE [LARGE SCALE GENOMIC DNA]</scope>
    <source>
        <strain evidence="10 11">S-1643</strain>
        <plasmid evidence="11">Plasmid unnamed1</plasmid>
    </source>
</reference>
<comment type="similarity">
    <text evidence="2">Belongs to the GSP F family.</text>
</comment>
<geneLocation type="plasmid" evidence="10">
    <name>unnamed1</name>
</geneLocation>
<feature type="domain" description="Type II secretion system protein GspF" evidence="9">
    <location>
        <begin position="223"/>
        <end position="345"/>
    </location>
</feature>
<dbReference type="InterPro" id="IPR003004">
    <property type="entry name" value="GspF/PilC"/>
</dbReference>
<dbReference type="PANTHER" id="PTHR30012">
    <property type="entry name" value="GENERAL SECRETION PATHWAY PROTEIN"/>
    <property type="match status" value="1"/>
</dbReference>
<sequence>MSLSKVDFFLTKFFFTTKSRLRIYEKLCRYIDNGVPLIVSLTELHRFITDDGKKNKKNSAVVVMQWLTSLRNGDSFSAAIEGWIPADEVSIISSGEISGDLSASLRSIILMNETKRKIRAALAGVLYPVALLSSTCFFLYIFGTKVVPAFAQVLPVSRWQGAGKTMYLLSYFVRNYLFDVILLIVALIIAIVFTFSLWTGKIRKFIDVIPPWSIYKSVIGCGFLLSLSALLNAGIPSPEAIRIIFKTATPWYKERLVAIRQALFNGAPNIGEALYITGYNFPTKDMVMDIRTYAALDGFEAMLNKLSEEWQNETVAYISAQMDIFKNIAIITMGGVFMWIVSGMFALEQQISNAAQFS</sequence>
<evidence type="ECO:0000256" key="5">
    <source>
        <dbReference type="ARBA" id="ARBA00022692"/>
    </source>
</evidence>
<evidence type="ECO:0000313" key="10">
    <source>
        <dbReference type="EMBL" id="ASG19334.1"/>
    </source>
</evidence>
<evidence type="ECO:0000256" key="1">
    <source>
        <dbReference type="ARBA" id="ARBA00004429"/>
    </source>
</evidence>
<feature type="transmembrane region" description="Helical" evidence="8">
    <location>
        <begin position="120"/>
        <end position="142"/>
    </location>
</feature>
<evidence type="ECO:0000256" key="2">
    <source>
        <dbReference type="ARBA" id="ARBA00005745"/>
    </source>
</evidence>
<dbReference type="InterPro" id="IPR018076">
    <property type="entry name" value="T2SS_GspF_dom"/>
</dbReference>
<evidence type="ECO:0000256" key="8">
    <source>
        <dbReference type="SAM" id="Phobius"/>
    </source>
</evidence>
<evidence type="ECO:0000259" key="9">
    <source>
        <dbReference type="Pfam" id="PF00482"/>
    </source>
</evidence>
<name>A0A241PY59_SALET</name>
<dbReference type="EMBL" id="CP022118">
    <property type="protein sequence ID" value="ASG19334.1"/>
    <property type="molecule type" value="Genomic_DNA"/>
</dbReference>
<dbReference type="PANTHER" id="PTHR30012:SF7">
    <property type="entry name" value="PROTEIN TRANSPORT PROTEIN HOFC HOMOLOG"/>
    <property type="match status" value="1"/>
</dbReference>
<keyword evidence="4" id="KW-0997">Cell inner membrane</keyword>
<organism evidence="10 11">
    <name type="scientific">Salmonella enterica subsp. enterica serovar Macclesfield str. S-1643</name>
    <dbReference type="NCBI Taxonomy" id="1242107"/>
    <lineage>
        <taxon>Bacteria</taxon>
        <taxon>Pseudomonadati</taxon>
        <taxon>Pseudomonadota</taxon>
        <taxon>Gammaproteobacteria</taxon>
        <taxon>Enterobacterales</taxon>
        <taxon>Enterobacteriaceae</taxon>
        <taxon>Salmonella</taxon>
    </lineage>
</organism>
<dbReference type="Proteomes" id="UP000197157">
    <property type="component" value="Plasmid unnamed1"/>
</dbReference>
<evidence type="ECO:0000256" key="7">
    <source>
        <dbReference type="ARBA" id="ARBA00023136"/>
    </source>
</evidence>
<keyword evidence="6 8" id="KW-1133">Transmembrane helix</keyword>
<evidence type="ECO:0000256" key="6">
    <source>
        <dbReference type="ARBA" id="ARBA00022989"/>
    </source>
</evidence>
<dbReference type="GO" id="GO:0005886">
    <property type="term" value="C:plasma membrane"/>
    <property type="evidence" value="ECO:0007669"/>
    <property type="project" value="UniProtKB-SubCell"/>
</dbReference>
<evidence type="ECO:0000256" key="4">
    <source>
        <dbReference type="ARBA" id="ARBA00022519"/>
    </source>
</evidence>
<keyword evidence="7 8" id="KW-0472">Membrane</keyword>
<feature type="transmembrane region" description="Helical" evidence="8">
    <location>
        <begin position="176"/>
        <end position="200"/>
    </location>
</feature>
<dbReference type="RefSeq" id="WP_088731798.1">
    <property type="nucleotide sequence ID" value="NZ_CP022118.1"/>
</dbReference>
<gene>
    <name evidence="10" type="ORF">LFZ25_25795</name>
</gene>